<accession>A0ABU1X5H4</accession>
<dbReference type="PANTHER" id="PTHR43433">
    <property type="entry name" value="HYDROLASE, ALPHA/BETA FOLD FAMILY PROTEIN"/>
    <property type="match status" value="1"/>
</dbReference>
<comment type="caution">
    <text evidence="2">The sequence shown here is derived from an EMBL/GenBank/DDBJ whole genome shotgun (WGS) entry which is preliminary data.</text>
</comment>
<gene>
    <name evidence="2" type="ORF">J2W40_003675</name>
</gene>
<evidence type="ECO:0000259" key="1">
    <source>
        <dbReference type="Pfam" id="PF12697"/>
    </source>
</evidence>
<evidence type="ECO:0000313" key="2">
    <source>
        <dbReference type="EMBL" id="MDR7156829.1"/>
    </source>
</evidence>
<keyword evidence="3" id="KW-1185">Reference proteome</keyword>
<dbReference type="RefSeq" id="WP_310227361.1">
    <property type="nucleotide sequence ID" value="NZ_JAVDWV010000021.1"/>
</dbReference>
<dbReference type="Pfam" id="PF12697">
    <property type="entry name" value="Abhydrolase_6"/>
    <property type="match status" value="1"/>
</dbReference>
<sequence>MNGKMQRVPHSVWGGKLDIYVTTSGSGPDVVYFPPTGLVASDPFVEALASRFTVHAVEFPGTSPEAPDAGTVLGTLWDLVLALEEVVLQLGLERPAAVGVSIGAMLAAELGANFPRLFASLILVGPLGLWREDEPLPNWQAEPSHLPGLLFADPLSSAASAAIDPQGKADEVIALRAGQIWALGCIGRYIWPIPEKGLAGRLHRVAVPTLVIRGDEDSIVPRLHAEDMTRAIQGARLMSIPSARHLPSVEHAQAVLALMSSGNP</sequence>
<protein>
    <submittedName>
        <fullName evidence="2">Pimeloyl-ACP methyl ester carboxylesterase</fullName>
    </submittedName>
</protein>
<dbReference type="SUPFAM" id="SSF53474">
    <property type="entry name" value="alpha/beta-Hydrolases"/>
    <property type="match status" value="1"/>
</dbReference>
<dbReference type="EMBL" id="JAVDWV010000021">
    <property type="protein sequence ID" value="MDR7156829.1"/>
    <property type="molecule type" value="Genomic_DNA"/>
</dbReference>
<proteinExistence type="predicted"/>
<dbReference type="InterPro" id="IPR029058">
    <property type="entry name" value="AB_hydrolase_fold"/>
</dbReference>
<reference evidence="2 3" key="1">
    <citation type="submission" date="2023-07" db="EMBL/GenBank/DDBJ databases">
        <title>Sorghum-associated microbial communities from plants grown in Nebraska, USA.</title>
        <authorList>
            <person name="Schachtman D."/>
        </authorList>
    </citation>
    <scope>NUCLEOTIDE SEQUENCE [LARGE SCALE GENOMIC DNA]</scope>
    <source>
        <strain evidence="2 3">4256</strain>
    </source>
</reference>
<dbReference type="Gene3D" id="3.40.50.1820">
    <property type="entry name" value="alpha/beta hydrolase"/>
    <property type="match status" value="1"/>
</dbReference>
<dbReference type="PANTHER" id="PTHR43433:SF1">
    <property type="entry name" value="BLL5160 PROTEIN"/>
    <property type="match status" value="1"/>
</dbReference>
<organism evidence="2 3">
    <name type="scientific">Sphingobium xenophagum</name>
    <dbReference type="NCBI Taxonomy" id="121428"/>
    <lineage>
        <taxon>Bacteria</taxon>
        <taxon>Pseudomonadati</taxon>
        <taxon>Pseudomonadota</taxon>
        <taxon>Alphaproteobacteria</taxon>
        <taxon>Sphingomonadales</taxon>
        <taxon>Sphingomonadaceae</taxon>
        <taxon>Sphingobium</taxon>
    </lineage>
</organism>
<feature type="domain" description="AB hydrolase-1" evidence="1">
    <location>
        <begin position="41"/>
        <end position="257"/>
    </location>
</feature>
<evidence type="ECO:0000313" key="3">
    <source>
        <dbReference type="Proteomes" id="UP001267638"/>
    </source>
</evidence>
<dbReference type="Proteomes" id="UP001267638">
    <property type="component" value="Unassembled WGS sequence"/>
</dbReference>
<name>A0ABU1X5H4_SPHXE</name>
<dbReference type="InterPro" id="IPR050471">
    <property type="entry name" value="AB_hydrolase"/>
</dbReference>
<dbReference type="InterPro" id="IPR000073">
    <property type="entry name" value="AB_hydrolase_1"/>
</dbReference>